<organism evidence="3 4">
    <name type="scientific">Saccharopolyspora oryzae</name>
    <dbReference type="NCBI Taxonomy" id="2997343"/>
    <lineage>
        <taxon>Bacteria</taxon>
        <taxon>Bacillati</taxon>
        <taxon>Actinomycetota</taxon>
        <taxon>Actinomycetes</taxon>
        <taxon>Pseudonocardiales</taxon>
        <taxon>Pseudonocardiaceae</taxon>
        <taxon>Saccharopolyspora</taxon>
    </lineage>
</organism>
<dbReference type="InterPro" id="IPR012341">
    <property type="entry name" value="6hp_glycosidase-like_sf"/>
</dbReference>
<gene>
    <name evidence="3" type="ORF">OU415_11510</name>
</gene>
<dbReference type="InterPro" id="IPR008928">
    <property type="entry name" value="6-hairpin_glycosidase_sf"/>
</dbReference>
<dbReference type="PANTHER" id="PTHR36845:SF1">
    <property type="entry name" value="HYDROLASE, PUTATIVE (AFU_ORTHOLOGUE AFUA_7G05090)-RELATED"/>
    <property type="match status" value="1"/>
</dbReference>
<comment type="caution">
    <text evidence="3">The sequence shown here is derived from an EMBL/GenBank/DDBJ whole genome shotgun (WGS) entry which is preliminary data.</text>
</comment>
<evidence type="ECO:0000256" key="1">
    <source>
        <dbReference type="ARBA" id="ARBA00022801"/>
    </source>
</evidence>
<evidence type="ECO:0000313" key="3">
    <source>
        <dbReference type="EMBL" id="MDA3626064.1"/>
    </source>
</evidence>
<dbReference type="PANTHER" id="PTHR36845">
    <property type="entry name" value="HYDROLASE, PUTATIVE (AFU_ORTHOLOGUE AFUA_7G05090)-RELATED"/>
    <property type="match status" value="1"/>
</dbReference>
<protein>
    <recommendedName>
        <fullName evidence="5">Glucuronyl hydrolase</fullName>
    </recommendedName>
</protein>
<dbReference type="RefSeq" id="WP_270948649.1">
    <property type="nucleotide sequence ID" value="NZ_JAQGLA010000013.1"/>
</dbReference>
<evidence type="ECO:0000313" key="4">
    <source>
        <dbReference type="Proteomes" id="UP001210380"/>
    </source>
</evidence>
<proteinExistence type="inferred from homology"/>
<keyword evidence="4" id="KW-1185">Reference proteome</keyword>
<sequence>AEHFDDARIRQAADLVSRRIVRTLATRPPKFSAAGSDLFYAACLGARITGDRDLADAALAATRQYAKNFVPELEVFLQVSGVNRAVIDTGLNLLPFYWAAERDPTLLDFAVRHNRALLKAGIVRDDGSVYQAIEFRPRTAEPRRRYNMQGYSDTTTWARGQSWAMHNYANAFEATGDAEFLDVARASSRWYVEHLPVDHVPHYDFGDPAVPHVPRDSCSAAISANALLKLAALDPASASWALPAGRAIVDELLANYLSPGGVLLRGSWGRLPPEKAGVGISRFPLEDVMPYGNYWIVEALYRLLHDDRSLLSLTISKERIQ</sequence>
<keyword evidence="1" id="KW-0378">Hydrolase</keyword>
<comment type="similarity">
    <text evidence="2">Belongs to the glycosyl hydrolase 88 family.</text>
</comment>
<name>A0ABT4UY60_9PSEU</name>
<dbReference type="SUPFAM" id="SSF48208">
    <property type="entry name" value="Six-hairpin glycosidases"/>
    <property type="match status" value="1"/>
</dbReference>
<evidence type="ECO:0000256" key="2">
    <source>
        <dbReference type="ARBA" id="ARBA00038358"/>
    </source>
</evidence>
<evidence type="ECO:0008006" key="5">
    <source>
        <dbReference type="Google" id="ProtNLM"/>
    </source>
</evidence>
<accession>A0ABT4UY60</accession>
<dbReference type="Gene3D" id="1.50.10.10">
    <property type="match status" value="1"/>
</dbReference>
<dbReference type="Proteomes" id="UP001210380">
    <property type="component" value="Unassembled WGS sequence"/>
</dbReference>
<dbReference type="EMBL" id="JAQGLA010000013">
    <property type="protein sequence ID" value="MDA3626064.1"/>
    <property type="molecule type" value="Genomic_DNA"/>
</dbReference>
<dbReference type="InterPro" id="IPR052369">
    <property type="entry name" value="UG_Glycosaminoglycan_Hydrolase"/>
</dbReference>
<feature type="non-terminal residue" evidence="3">
    <location>
        <position position="1"/>
    </location>
</feature>
<reference evidence="3 4" key="1">
    <citation type="submission" date="2022-11" db="EMBL/GenBank/DDBJ databases">
        <title>Draft genome sequence of Saccharopolyspora sp. WRP15-2 isolated from rhizosphere soils of wild rice in Thailand.</title>
        <authorList>
            <person name="Duangmal K."/>
            <person name="Kammanee S."/>
            <person name="Muangham S."/>
        </authorList>
    </citation>
    <scope>NUCLEOTIDE SEQUENCE [LARGE SCALE GENOMIC DNA]</scope>
    <source>
        <strain evidence="3 4">WRP15-2</strain>
    </source>
</reference>